<dbReference type="InterPro" id="IPR012657">
    <property type="entry name" value="23S_rRNA-intervening_sequence"/>
</dbReference>
<keyword evidence="2" id="KW-1185">Reference proteome</keyword>
<organism evidence="1 2">
    <name type="scientific">Marixanthomonas ophiurae</name>
    <dbReference type="NCBI Taxonomy" id="387659"/>
    <lineage>
        <taxon>Bacteria</taxon>
        <taxon>Pseudomonadati</taxon>
        <taxon>Bacteroidota</taxon>
        <taxon>Flavobacteriia</taxon>
        <taxon>Flavobacteriales</taxon>
        <taxon>Flavobacteriaceae</taxon>
        <taxon>Marixanthomonas</taxon>
    </lineage>
</organism>
<dbReference type="Pfam" id="PF05635">
    <property type="entry name" value="23S_rRNA_IVP"/>
    <property type="match status" value="1"/>
</dbReference>
<dbReference type="RefSeq" id="WP_117157586.1">
    <property type="nucleotide sequence ID" value="NZ_QVID01000001.1"/>
</dbReference>
<dbReference type="EMBL" id="QVID01000001">
    <property type="protein sequence ID" value="RFN58558.1"/>
    <property type="molecule type" value="Genomic_DNA"/>
</dbReference>
<dbReference type="PANTHER" id="PTHR38471:SF2">
    <property type="entry name" value="FOUR HELIX BUNDLE PROTEIN"/>
    <property type="match status" value="1"/>
</dbReference>
<name>A0A3E1Q8V9_9FLAO</name>
<accession>A0A3E1Q8V9</accession>
<evidence type="ECO:0000313" key="2">
    <source>
        <dbReference type="Proteomes" id="UP000261082"/>
    </source>
</evidence>
<protein>
    <submittedName>
        <fullName evidence="1">Four helix bundle protein</fullName>
    </submittedName>
</protein>
<dbReference type="AlphaFoldDB" id="A0A3E1Q8V9"/>
<dbReference type="Proteomes" id="UP000261082">
    <property type="component" value="Unassembled WGS sequence"/>
</dbReference>
<dbReference type="CDD" id="cd16377">
    <property type="entry name" value="23S_rRNA_IVP_like"/>
    <property type="match status" value="1"/>
</dbReference>
<dbReference type="SUPFAM" id="SSF158446">
    <property type="entry name" value="IVS-encoded protein-like"/>
    <property type="match status" value="1"/>
</dbReference>
<comment type="caution">
    <text evidence="1">The sequence shown here is derived from an EMBL/GenBank/DDBJ whole genome shotgun (WGS) entry which is preliminary data.</text>
</comment>
<dbReference type="NCBIfam" id="TIGR02436">
    <property type="entry name" value="four helix bundle protein"/>
    <property type="match status" value="1"/>
</dbReference>
<proteinExistence type="predicted"/>
<dbReference type="PANTHER" id="PTHR38471">
    <property type="entry name" value="FOUR HELIX BUNDLE PROTEIN"/>
    <property type="match status" value="1"/>
</dbReference>
<reference evidence="1 2" key="1">
    <citation type="journal article" date="2007" name="Int. J. Syst. Evol. Microbiol.">
        <title>Marixanthomonas ophiurae gen. nov., sp. nov., a marine bacterium of the family Flavobacteriaceae isolated from a deep-sea brittle star.</title>
        <authorList>
            <person name="Romanenko L.A."/>
            <person name="Uchino M."/>
            <person name="Frolova G.M."/>
            <person name="Mikhailov V.V."/>
        </authorList>
    </citation>
    <scope>NUCLEOTIDE SEQUENCE [LARGE SCALE GENOMIC DNA]</scope>
    <source>
        <strain evidence="1 2">KMM 3046</strain>
    </source>
</reference>
<dbReference type="Gene3D" id="1.20.1440.60">
    <property type="entry name" value="23S rRNA-intervening sequence"/>
    <property type="match status" value="1"/>
</dbReference>
<dbReference type="InterPro" id="IPR036583">
    <property type="entry name" value="23S_rRNA_IVS_sf"/>
</dbReference>
<sequence>MEPTKFNFEDLKVYKKSLDFVDMVYDITDDFPKEEMYRLSSQYIRAAISISLNIAEGSGDTDKQFNRYLQISGNSIKECVVCSTIAKRRKYITEDKDRNTREKLVELSKMTSSLQKYLRNK</sequence>
<gene>
    <name evidence="1" type="ORF">DZ858_00275</name>
</gene>
<dbReference type="OrthoDB" id="9811959at2"/>
<evidence type="ECO:0000313" key="1">
    <source>
        <dbReference type="EMBL" id="RFN58558.1"/>
    </source>
</evidence>